<dbReference type="Proteomes" id="UP000231279">
    <property type="component" value="Unassembled WGS sequence"/>
</dbReference>
<feature type="compositionally biased region" description="Basic residues" evidence="1">
    <location>
        <begin position="23"/>
        <end position="41"/>
    </location>
</feature>
<comment type="caution">
    <text evidence="3">The sequence shown here is derived from an EMBL/GenBank/DDBJ whole genome shotgun (WGS) entry which is preliminary data.</text>
</comment>
<name>A0A2G9I265_9LAMI</name>
<keyword evidence="2" id="KW-1133">Transmembrane helix</keyword>
<feature type="transmembrane region" description="Helical" evidence="2">
    <location>
        <begin position="50"/>
        <end position="72"/>
    </location>
</feature>
<evidence type="ECO:0000256" key="2">
    <source>
        <dbReference type="SAM" id="Phobius"/>
    </source>
</evidence>
<sequence>MSQQSTTIASPLSTTGRWPVKDKHPRHCSRQHSEPRRHRNKASCNASVGIVRNVIVFEVIYFSFFLLSSLIAQSLKLATNLLNSLDPKDPHKADIDSFCMKYGLLGTTTPGKTNIHVTALDGIVNVNSLFTAAIFIGFSLTAPEAVTAGTQPKCTASPETVRRPIVFEVVSFSFFLYSSLIAQSLKLVINLINSVKNQDDPHKADIDQRALKYRTGSSIPKSVPSPISCL</sequence>
<dbReference type="EMBL" id="NKXS01000494">
    <property type="protein sequence ID" value="PIN23847.1"/>
    <property type="molecule type" value="Genomic_DNA"/>
</dbReference>
<proteinExistence type="predicted"/>
<dbReference type="OrthoDB" id="666653at2759"/>
<feature type="region of interest" description="Disordered" evidence="1">
    <location>
        <begin position="1"/>
        <end position="42"/>
    </location>
</feature>
<dbReference type="PANTHER" id="PTHR33430">
    <property type="entry name" value="MATERNAL EFFECT EMBRYO ARREST PROTEIN"/>
    <property type="match status" value="1"/>
</dbReference>
<dbReference type="PANTHER" id="PTHR33430:SF6">
    <property type="entry name" value="MATERNAL EFFECT EMBRYO ARREST PROTEIN"/>
    <property type="match status" value="1"/>
</dbReference>
<evidence type="ECO:0000313" key="3">
    <source>
        <dbReference type="EMBL" id="PIN23847.1"/>
    </source>
</evidence>
<keyword evidence="2" id="KW-0812">Transmembrane</keyword>
<organism evidence="3 4">
    <name type="scientific">Handroanthus impetiginosus</name>
    <dbReference type="NCBI Taxonomy" id="429701"/>
    <lineage>
        <taxon>Eukaryota</taxon>
        <taxon>Viridiplantae</taxon>
        <taxon>Streptophyta</taxon>
        <taxon>Embryophyta</taxon>
        <taxon>Tracheophyta</taxon>
        <taxon>Spermatophyta</taxon>
        <taxon>Magnoliopsida</taxon>
        <taxon>eudicotyledons</taxon>
        <taxon>Gunneridae</taxon>
        <taxon>Pentapetalae</taxon>
        <taxon>asterids</taxon>
        <taxon>lamiids</taxon>
        <taxon>Lamiales</taxon>
        <taxon>Bignoniaceae</taxon>
        <taxon>Crescentiina</taxon>
        <taxon>Tabebuia alliance</taxon>
        <taxon>Handroanthus</taxon>
    </lineage>
</organism>
<dbReference type="AlphaFoldDB" id="A0A2G9I265"/>
<evidence type="ECO:0000313" key="4">
    <source>
        <dbReference type="Proteomes" id="UP000231279"/>
    </source>
</evidence>
<gene>
    <name evidence="3" type="ORF">CDL12_03427</name>
</gene>
<evidence type="ECO:0000256" key="1">
    <source>
        <dbReference type="SAM" id="MobiDB-lite"/>
    </source>
</evidence>
<dbReference type="STRING" id="429701.A0A2G9I265"/>
<reference evidence="4" key="1">
    <citation type="journal article" date="2018" name="Gigascience">
        <title>Genome assembly of the Pink Ipe (Handroanthus impetiginosus, Bignoniaceae), a highly valued, ecologically keystone Neotropical timber forest tree.</title>
        <authorList>
            <person name="Silva-Junior O.B."/>
            <person name="Grattapaglia D."/>
            <person name="Novaes E."/>
            <person name="Collevatti R.G."/>
        </authorList>
    </citation>
    <scope>NUCLEOTIDE SEQUENCE [LARGE SCALE GENOMIC DNA]</scope>
    <source>
        <strain evidence="4">cv. UFG-1</strain>
    </source>
</reference>
<keyword evidence="4" id="KW-1185">Reference proteome</keyword>
<keyword evidence="2" id="KW-0472">Membrane</keyword>
<feature type="compositionally biased region" description="Polar residues" evidence="1">
    <location>
        <begin position="1"/>
        <end position="16"/>
    </location>
</feature>
<accession>A0A2G9I265</accession>
<protein>
    <submittedName>
        <fullName evidence="3">Uncharacterized protein</fullName>
    </submittedName>
</protein>